<dbReference type="InterPro" id="IPR035892">
    <property type="entry name" value="C2_domain_sf"/>
</dbReference>
<dbReference type="SMART" id="SM00239">
    <property type="entry name" value="C2"/>
    <property type="match status" value="1"/>
</dbReference>
<feature type="domain" description="PI-PLC Y-box" evidence="6">
    <location>
        <begin position="334"/>
        <end position="419"/>
    </location>
</feature>
<sequence>MNLQINEEYAKVMFKEAENKSTTNGVLDEEEFLNFFNRLTDRPELKHVLRMASSEGVESLTVSDLRKFLVDEQDFQDVDLDKAESILETFEQVSSKKEHDKFMGVIGMRRLLQSRWGNIMKQGHETVWQDMDHPLSHYFCNSSHNTYLTGLQLKGEATVEGYIYALKKGARLLELDLFDGEHGEPIITHKRTLIDPITLRNVLEAIKRFAFETTPYPVILTLENHVGLVQQRVMVDVFQEVLGDLLYLPPPNSEQRILPSPNMLKRKVLLRGKKLGYNIGNIIDEDDSPSKEKANPAHFSLDPAFSALISIPSVKLSHNIYADVKTHPKDGSPSLSEKNISALFEGGSPIFSYTAEHFVKTYPMGLRQDSSNMHPMISWICGVQSVALNMQTAGEELDLNSGLFGVNGNCGYVLKPKILLEGIDPRTAPKPKAKLGIGIISAQYLPKSAPDRDIVDPYVSVQIFGIPNDEFKWKTRVVRNNGFNPVWNQSFERNLYCPDIVLLRFCVKDFDSTSSNDFIGEFSIPLSSVRRGYSTIRLNTGLQHTPDDSASLFVRIAIDSL</sequence>
<dbReference type="CDD" id="cd00275">
    <property type="entry name" value="C2_PLC_like"/>
    <property type="match status" value="1"/>
</dbReference>
<evidence type="ECO:0000256" key="1">
    <source>
        <dbReference type="ARBA" id="ARBA00004496"/>
    </source>
</evidence>
<name>A0A0D8XFI0_DICVI</name>
<dbReference type="EMBL" id="KN716569">
    <property type="protein sequence ID" value="KJH43338.1"/>
    <property type="molecule type" value="Genomic_DNA"/>
</dbReference>
<comment type="subcellular location">
    <subcellularLocation>
        <location evidence="1">Cytoplasm</location>
    </subcellularLocation>
</comment>
<dbReference type="InterPro" id="IPR001711">
    <property type="entry name" value="PLipase_C_Pinositol-sp_Y"/>
</dbReference>
<dbReference type="InterPro" id="IPR000008">
    <property type="entry name" value="C2_dom"/>
</dbReference>
<keyword evidence="2" id="KW-0963">Cytoplasm</keyword>
<proteinExistence type="predicted"/>
<keyword evidence="8" id="KW-1185">Reference proteome</keyword>
<dbReference type="Gene3D" id="1.10.238.10">
    <property type="entry name" value="EF-hand"/>
    <property type="match status" value="2"/>
</dbReference>
<evidence type="ECO:0000256" key="2">
    <source>
        <dbReference type="ARBA" id="ARBA00022490"/>
    </source>
</evidence>
<dbReference type="OrthoDB" id="269822at2759"/>
<gene>
    <name evidence="7" type="ORF">DICVIV_10650</name>
</gene>
<evidence type="ECO:0000259" key="6">
    <source>
        <dbReference type="PROSITE" id="PS50008"/>
    </source>
</evidence>
<dbReference type="EC" id="3.1.4.11" evidence="4"/>
<dbReference type="Proteomes" id="UP000053766">
    <property type="component" value="Unassembled WGS sequence"/>
</dbReference>
<dbReference type="InterPro" id="IPR017946">
    <property type="entry name" value="PLC-like_Pdiesterase_TIM-brl"/>
</dbReference>
<protein>
    <recommendedName>
        <fullName evidence="4">Phosphoinositide phospholipase C</fullName>
        <ecNumber evidence="4">3.1.4.11</ecNumber>
    </recommendedName>
</protein>
<comment type="catalytic activity">
    <reaction evidence="4">
        <text>a 1,2-diacyl-sn-glycero-3-phospho-(1D-myo-inositol-4,5-bisphosphate) + H2O = 1D-myo-inositol 1,4,5-trisphosphate + a 1,2-diacyl-sn-glycerol + H(+)</text>
        <dbReference type="Rhea" id="RHEA:33179"/>
        <dbReference type="ChEBI" id="CHEBI:15377"/>
        <dbReference type="ChEBI" id="CHEBI:15378"/>
        <dbReference type="ChEBI" id="CHEBI:17815"/>
        <dbReference type="ChEBI" id="CHEBI:58456"/>
        <dbReference type="ChEBI" id="CHEBI:203600"/>
        <dbReference type="EC" id="3.1.4.11"/>
    </reaction>
</comment>
<evidence type="ECO:0000256" key="4">
    <source>
        <dbReference type="RuleBase" id="RU361133"/>
    </source>
</evidence>
<dbReference type="Gene3D" id="2.60.40.150">
    <property type="entry name" value="C2 domain"/>
    <property type="match status" value="1"/>
</dbReference>
<dbReference type="PRINTS" id="PR00390">
    <property type="entry name" value="PHPHLIPASEC"/>
</dbReference>
<dbReference type="FunFam" id="1.10.238.10:FF:000005">
    <property type="entry name" value="Phosphoinositide phospholipase C"/>
    <property type="match status" value="1"/>
</dbReference>
<dbReference type="InterPro" id="IPR000909">
    <property type="entry name" value="PLipase_C_PInositol-sp_X_dom"/>
</dbReference>
<dbReference type="FunFam" id="3.20.20.190:FF:000064">
    <property type="entry name" value="Phosphoinositide phospholipase C"/>
    <property type="match status" value="1"/>
</dbReference>
<reference evidence="7 8" key="1">
    <citation type="submission" date="2013-11" db="EMBL/GenBank/DDBJ databases">
        <title>Draft genome of the bovine lungworm Dictyocaulus viviparus.</title>
        <authorList>
            <person name="Mitreva M."/>
        </authorList>
    </citation>
    <scope>NUCLEOTIDE SEQUENCE [LARGE SCALE GENOMIC DNA]</scope>
    <source>
        <strain evidence="7 8">HannoverDv2000</strain>
    </source>
</reference>
<dbReference type="GO" id="GO:0004435">
    <property type="term" value="F:phosphatidylinositol-4,5-bisphosphate phospholipase C activity"/>
    <property type="evidence" value="ECO:0007669"/>
    <property type="project" value="UniProtKB-EC"/>
</dbReference>
<dbReference type="Pfam" id="PF00168">
    <property type="entry name" value="C2"/>
    <property type="match status" value="1"/>
</dbReference>
<dbReference type="PROSITE" id="PS50004">
    <property type="entry name" value="C2"/>
    <property type="match status" value="1"/>
</dbReference>
<dbReference type="GO" id="GO:0005886">
    <property type="term" value="C:plasma membrane"/>
    <property type="evidence" value="ECO:0007669"/>
    <property type="project" value="TreeGrafter"/>
</dbReference>
<dbReference type="Pfam" id="PF00388">
    <property type="entry name" value="PI-PLC-X"/>
    <property type="match status" value="1"/>
</dbReference>
<dbReference type="CDD" id="cd08558">
    <property type="entry name" value="PI-PLCc_eukaryota"/>
    <property type="match status" value="1"/>
</dbReference>
<evidence type="ECO:0000256" key="3">
    <source>
        <dbReference type="ARBA" id="ARBA00023224"/>
    </source>
</evidence>
<organism evidence="7 8">
    <name type="scientific">Dictyocaulus viviparus</name>
    <name type="common">Bovine lungworm</name>
    <dbReference type="NCBI Taxonomy" id="29172"/>
    <lineage>
        <taxon>Eukaryota</taxon>
        <taxon>Metazoa</taxon>
        <taxon>Ecdysozoa</taxon>
        <taxon>Nematoda</taxon>
        <taxon>Chromadorea</taxon>
        <taxon>Rhabditida</taxon>
        <taxon>Rhabditina</taxon>
        <taxon>Rhabditomorpha</taxon>
        <taxon>Strongyloidea</taxon>
        <taxon>Metastrongylidae</taxon>
        <taxon>Dictyocaulus</taxon>
    </lineage>
</organism>
<dbReference type="InterPro" id="IPR011992">
    <property type="entry name" value="EF-hand-dom_pair"/>
</dbReference>
<accession>A0A0D8XFI0</accession>
<dbReference type="InterPro" id="IPR015359">
    <property type="entry name" value="PLC_EF-hand-like"/>
</dbReference>
<dbReference type="PROSITE" id="PS50007">
    <property type="entry name" value="PIPLC_X_DOMAIN"/>
    <property type="match status" value="1"/>
</dbReference>
<dbReference type="SMART" id="SM00149">
    <property type="entry name" value="PLCYc"/>
    <property type="match status" value="1"/>
</dbReference>
<dbReference type="PANTHER" id="PTHR10336">
    <property type="entry name" value="PHOSPHOINOSITIDE-SPECIFIC PHOSPHOLIPASE C FAMILY PROTEIN"/>
    <property type="match status" value="1"/>
</dbReference>
<dbReference type="Pfam" id="PF00387">
    <property type="entry name" value="PI-PLC-Y"/>
    <property type="match status" value="1"/>
</dbReference>
<dbReference type="SMART" id="SM00148">
    <property type="entry name" value="PLCXc"/>
    <property type="match status" value="1"/>
</dbReference>
<dbReference type="GO" id="GO:0035556">
    <property type="term" value="P:intracellular signal transduction"/>
    <property type="evidence" value="ECO:0007669"/>
    <property type="project" value="InterPro"/>
</dbReference>
<dbReference type="SUPFAM" id="SSF49562">
    <property type="entry name" value="C2 domain (Calcium/lipid-binding domain, CaLB)"/>
    <property type="match status" value="1"/>
</dbReference>
<dbReference type="GO" id="GO:0005737">
    <property type="term" value="C:cytoplasm"/>
    <property type="evidence" value="ECO:0007669"/>
    <property type="project" value="UniProtKB-SubCell"/>
</dbReference>
<dbReference type="PROSITE" id="PS50008">
    <property type="entry name" value="PIPLC_Y_DOMAIN"/>
    <property type="match status" value="1"/>
</dbReference>
<evidence type="ECO:0000313" key="7">
    <source>
        <dbReference type="EMBL" id="KJH43338.1"/>
    </source>
</evidence>
<keyword evidence="4" id="KW-0442">Lipid degradation</keyword>
<dbReference type="SUPFAM" id="SSF47473">
    <property type="entry name" value="EF-hand"/>
    <property type="match status" value="1"/>
</dbReference>
<evidence type="ECO:0000313" key="8">
    <source>
        <dbReference type="Proteomes" id="UP000053766"/>
    </source>
</evidence>
<dbReference type="Pfam" id="PF09279">
    <property type="entry name" value="EF-hand_like"/>
    <property type="match status" value="1"/>
</dbReference>
<keyword evidence="4" id="KW-0378">Hydrolase</keyword>
<dbReference type="InterPro" id="IPR001192">
    <property type="entry name" value="PI-PLC_fam"/>
</dbReference>
<keyword evidence="4" id="KW-0443">Lipid metabolism</keyword>
<keyword evidence="3" id="KW-0807">Transducer</keyword>
<dbReference type="PANTHER" id="PTHR10336:SF209">
    <property type="entry name" value="PHOSPHOINOSITIDE PHOSPHOLIPASE C"/>
    <property type="match status" value="1"/>
</dbReference>
<evidence type="ECO:0000259" key="5">
    <source>
        <dbReference type="PROSITE" id="PS50004"/>
    </source>
</evidence>
<dbReference type="GO" id="GO:0016042">
    <property type="term" value="P:lipid catabolic process"/>
    <property type="evidence" value="ECO:0007669"/>
    <property type="project" value="UniProtKB-KW"/>
</dbReference>
<dbReference type="Gene3D" id="3.20.20.190">
    <property type="entry name" value="Phosphatidylinositol (PI) phosphodiesterase"/>
    <property type="match status" value="1"/>
</dbReference>
<feature type="domain" description="C2" evidence="5">
    <location>
        <begin position="415"/>
        <end position="540"/>
    </location>
</feature>
<reference evidence="8" key="2">
    <citation type="journal article" date="2016" name="Sci. Rep.">
        <title>Dictyocaulus viviparus genome, variome and transcriptome elucidate lungworm biology and support future intervention.</title>
        <authorList>
            <person name="McNulty S.N."/>
            <person name="Strube C."/>
            <person name="Rosa B.A."/>
            <person name="Martin J.C."/>
            <person name="Tyagi R."/>
            <person name="Choi Y.J."/>
            <person name="Wang Q."/>
            <person name="Hallsworth Pepin K."/>
            <person name="Zhang X."/>
            <person name="Ozersky P."/>
            <person name="Wilson R.K."/>
            <person name="Sternberg P.W."/>
            <person name="Gasser R.B."/>
            <person name="Mitreva M."/>
        </authorList>
    </citation>
    <scope>NUCLEOTIDE SEQUENCE [LARGE SCALE GENOMIC DNA]</scope>
    <source>
        <strain evidence="8">HannoverDv2000</strain>
    </source>
</reference>
<dbReference type="STRING" id="29172.A0A0D8XFI0"/>
<dbReference type="AlphaFoldDB" id="A0A0D8XFI0"/>
<dbReference type="SUPFAM" id="SSF51695">
    <property type="entry name" value="PLC-like phosphodiesterases"/>
    <property type="match status" value="1"/>
</dbReference>